<feature type="compositionally biased region" description="Polar residues" evidence="1">
    <location>
        <begin position="213"/>
        <end position="222"/>
    </location>
</feature>
<dbReference type="EMBL" id="SDMP01000011">
    <property type="protein sequence ID" value="RYR27504.1"/>
    <property type="molecule type" value="Genomic_DNA"/>
</dbReference>
<evidence type="ECO:0000259" key="2">
    <source>
        <dbReference type="Pfam" id="PF06972"/>
    </source>
</evidence>
<feature type="region of interest" description="Disordered" evidence="1">
    <location>
        <begin position="67"/>
        <end position="110"/>
    </location>
</feature>
<feature type="compositionally biased region" description="Polar residues" evidence="1">
    <location>
        <begin position="101"/>
        <end position="110"/>
    </location>
</feature>
<proteinExistence type="predicted"/>
<name>A0A445AMB7_ARAHY</name>
<evidence type="ECO:0000313" key="3">
    <source>
        <dbReference type="EMBL" id="RYR27504.1"/>
    </source>
</evidence>
<dbReference type="STRING" id="3818.A0A445AMB7"/>
<sequence length="846" mass="91677">MGSESRNGDGYGGGEAALPAAVKKVVQSVKEILNFCSEQEIYAVLRECDMDPNRAVERLLAQDTFHEVRSKRERRKEGKEALDSRTRGSNGGLGRAGKTGNGSDRSVTNNELTHLNYNGHVKPVNKEDVGSIGTSVTSSTNHVVGRGSRSDSFSADTGSSSLGTSDSISVFAQVSSGLQTSLLGVSKAHLTMADIVRMGRTSQNVSHDDCTASGVSASGNSETMLNLDSQSHSEQQPFHDKWHVNEQPTTSSSQAPTVFASLNANGPSKQSSLCDTVVSVCGNSELDSSQGAWGDCASDDVMCSKTKLESHSNSNSKDTCSSDLHHSQGHEDVLLAASDFKGLSIRESKVEMPLSGDNPTVVLPNDVHLQALADTCSHLSFGKFNASSNTASSVIPTPNLPRNGLEEKSAAIDSSLVHSVQHGGKQLEFEAVRGSTGDKNDNFLSSPQQELLKHIIPEETFGHEYNVVASVSDPNWQNSRWVTPSLPLKQPGLQSGSHYNFPREMLDESNSSPGDMFTFIGSQSQPGGYNSSLLSTSNNGNSISGLNESNLIPGDMLALLRSEQPVRYNSSVLSLSNTPNSISDVGNILLCLFCSLVVSLILFTDALVGCENEELIRNGYVMEPGMFDLPKRSALSHDPTVQSSVQFQQFPNMEGYSSLPRDQSYITAINSQQPFSGNPRYNQSALDMKYNLHQDRNELLMNRLPPAAARETYGYGNHGSSFYGPRNVLPNSSLGYTMPQSNLDDILPSQYGNGGRNISSIQQNGSLSQQDYGAAPRASFRTERTEYNFMRQQQQQQNLAPVSQYVNPGYSDPYHSQKQVAEELQQAGGLQGLSPQQLQQLWRYIH</sequence>
<gene>
    <name evidence="3" type="ORF">Ahy_B01g051524</name>
</gene>
<feature type="domain" description="GBF-interacting protein 1 N-terminal" evidence="2">
    <location>
        <begin position="19"/>
        <end position="77"/>
    </location>
</feature>
<feature type="compositionally biased region" description="Low complexity" evidence="1">
    <location>
        <begin position="150"/>
        <end position="162"/>
    </location>
</feature>
<dbReference type="Pfam" id="PF06972">
    <property type="entry name" value="GIP1_N"/>
    <property type="match status" value="1"/>
</dbReference>
<feature type="compositionally biased region" description="Basic and acidic residues" evidence="1">
    <location>
        <begin position="67"/>
        <end position="86"/>
    </location>
</feature>
<accession>A0A445AMB7</accession>
<dbReference type="InterPro" id="IPR009060">
    <property type="entry name" value="UBA-like_sf"/>
</dbReference>
<dbReference type="PANTHER" id="PTHR46445">
    <property type="entry name" value="RNA POLYMERASE II DEGRADATION FACTOR-LIKE PROTEIN (DUF1296)"/>
    <property type="match status" value="1"/>
</dbReference>
<organism evidence="3 4">
    <name type="scientific">Arachis hypogaea</name>
    <name type="common">Peanut</name>
    <dbReference type="NCBI Taxonomy" id="3818"/>
    <lineage>
        <taxon>Eukaryota</taxon>
        <taxon>Viridiplantae</taxon>
        <taxon>Streptophyta</taxon>
        <taxon>Embryophyta</taxon>
        <taxon>Tracheophyta</taxon>
        <taxon>Spermatophyta</taxon>
        <taxon>Magnoliopsida</taxon>
        <taxon>eudicotyledons</taxon>
        <taxon>Gunneridae</taxon>
        <taxon>Pentapetalae</taxon>
        <taxon>rosids</taxon>
        <taxon>fabids</taxon>
        <taxon>Fabales</taxon>
        <taxon>Fabaceae</taxon>
        <taxon>Papilionoideae</taxon>
        <taxon>50 kb inversion clade</taxon>
        <taxon>dalbergioids sensu lato</taxon>
        <taxon>Dalbergieae</taxon>
        <taxon>Pterocarpus clade</taxon>
        <taxon>Arachis</taxon>
    </lineage>
</organism>
<feature type="region of interest" description="Disordered" evidence="1">
    <location>
        <begin position="134"/>
        <end position="162"/>
    </location>
</feature>
<dbReference type="SUPFAM" id="SSF46934">
    <property type="entry name" value="UBA-like"/>
    <property type="match status" value="1"/>
</dbReference>
<feature type="compositionally biased region" description="Polar residues" evidence="1">
    <location>
        <begin position="756"/>
        <end position="771"/>
    </location>
</feature>
<dbReference type="PANTHER" id="PTHR46445:SF14">
    <property type="entry name" value="DUF1296 FAMILY PROTEIN"/>
    <property type="match status" value="1"/>
</dbReference>
<feature type="compositionally biased region" description="Gly residues" evidence="1">
    <location>
        <begin position="89"/>
        <end position="100"/>
    </location>
</feature>
<comment type="caution">
    <text evidence="3">The sequence shown here is derived from an EMBL/GenBank/DDBJ whole genome shotgun (WGS) entry which is preliminary data.</text>
</comment>
<evidence type="ECO:0000313" key="4">
    <source>
        <dbReference type="Proteomes" id="UP000289738"/>
    </source>
</evidence>
<evidence type="ECO:0000256" key="1">
    <source>
        <dbReference type="SAM" id="MobiDB-lite"/>
    </source>
</evidence>
<keyword evidence="4" id="KW-1185">Reference proteome</keyword>
<dbReference type="Proteomes" id="UP000289738">
    <property type="component" value="Chromosome B01"/>
</dbReference>
<reference evidence="3 4" key="1">
    <citation type="submission" date="2019-01" db="EMBL/GenBank/DDBJ databases">
        <title>Sequencing of cultivated peanut Arachis hypogaea provides insights into genome evolution and oil improvement.</title>
        <authorList>
            <person name="Chen X."/>
        </authorList>
    </citation>
    <scope>NUCLEOTIDE SEQUENCE [LARGE SCALE GENOMIC DNA]</scope>
    <source>
        <strain evidence="4">cv. Fuhuasheng</strain>
        <tissue evidence="3">Leaves</tissue>
    </source>
</reference>
<dbReference type="AlphaFoldDB" id="A0A445AMB7"/>
<feature type="region of interest" description="Disordered" evidence="1">
    <location>
        <begin position="754"/>
        <end position="774"/>
    </location>
</feature>
<dbReference type="InterPro" id="IPR009719">
    <property type="entry name" value="GIP1_N"/>
</dbReference>
<protein>
    <recommendedName>
        <fullName evidence="2">GBF-interacting protein 1 N-terminal domain-containing protein</fullName>
    </recommendedName>
</protein>
<feature type="region of interest" description="Disordered" evidence="1">
    <location>
        <begin position="203"/>
        <end position="222"/>
    </location>
</feature>